<dbReference type="Gene3D" id="3.40.50.1820">
    <property type="entry name" value="alpha/beta hydrolase"/>
    <property type="match status" value="1"/>
</dbReference>
<accession>A0ABS2AII8</accession>
<comment type="caution">
    <text evidence="4">The sequence shown here is derived from an EMBL/GenBank/DDBJ whole genome shotgun (WGS) entry which is preliminary data.</text>
</comment>
<protein>
    <submittedName>
        <fullName evidence="4">Thioesterase</fullName>
    </submittedName>
</protein>
<keyword evidence="2" id="KW-0378">Hydrolase</keyword>
<evidence type="ECO:0000313" key="5">
    <source>
        <dbReference type="Proteomes" id="UP000632138"/>
    </source>
</evidence>
<dbReference type="InterPro" id="IPR012223">
    <property type="entry name" value="TEII"/>
</dbReference>
<dbReference type="InterPro" id="IPR029058">
    <property type="entry name" value="AB_hydrolase_fold"/>
</dbReference>
<evidence type="ECO:0000259" key="3">
    <source>
        <dbReference type="SMART" id="SM00824"/>
    </source>
</evidence>
<feature type="domain" description="Thioesterase TesA-like" evidence="3">
    <location>
        <begin position="26"/>
        <end position="250"/>
    </location>
</feature>
<dbReference type="InterPro" id="IPR020802">
    <property type="entry name" value="TesA-like"/>
</dbReference>
<dbReference type="EMBL" id="JAENHP010000011">
    <property type="protein sequence ID" value="MBM2619664.1"/>
    <property type="molecule type" value="Genomic_DNA"/>
</dbReference>
<proteinExistence type="inferred from homology"/>
<keyword evidence="5" id="KW-1185">Reference proteome</keyword>
<dbReference type="Proteomes" id="UP000632138">
    <property type="component" value="Unassembled WGS sequence"/>
</dbReference>
<gene>
    <name evidence="4" type="ORF">JIG36_29390</name>
</gene>
<name>A0ABS2AII8_9ACTN</name>
<comment type="similarity">
    <text evidence="1">Belongs to the thioesterase family.</text>
</comment>
<sequence length="256" mass="28367">MSIADDTTTSWLRRFRAGTEQTGRLVCFPHAGGAATFFYPVAARFGPAIDVVALQYPGRQDRRAEPMVADIATLADRITDELVRLSDKPTVFLGHSMGAVLAYETAWRLEQRGSTHAPRTVIVSGRRAPSAARPDEQIYLRDDATFLAELEKLNGTAMSLMEDDEMRRLTLPAIRNDYRAVETHRGEPGRALGAAITALTGTEDPQARLDEVEQWRDFTTGGFRMASFPGGHFYLVEKPAPVMDEVDRELSALVRV</sequence>
<dbReference type="InterPro" id="IPR001031">
    <property type="entry name" value="Thioesterase"/>
</dbReference>
<evidence type="ECO:0000256" key="1">
    <source>
        <dbReference type="ARBA" id="ARBA00007169"/>
    </source>
</evidence>
<dbReference type="PANTHER" id="PTHR11487">
    <property type="entry name" value="THIOESTERASE"/>
    <property type="match status" value="1"/>
</dbReference>
<dbReference type="Pfam" id="PF00975">
    <property type="entry name" value="Thioesterase"/>
    <property type="match status" value="1"/>
</dbReference>
<dbReference type="SUPFAM" id="SSF53474">
    <property type="entry name" value="alpha/beta-Hydrolases"/>
    <property type="match status" value="1"/>
</dbReference>
<reference evidence="4 5" key="1">
    <citation type="submission" date="2021-01" db="EMBL/GenBank/DDBJ databases">
        <title>Actinoplanes sp. nov. LDG1-06 isolated from lichen.</title>
        <authorList>
            <person name="Saeng-In P."/>
            <person name="Phongsopitanun W."/>
            <person name="Kanchanasin P."/>
            <person name="Yuki M."/>
            <person name="Kudo T."/>
            <person name="Ohkuma M."/>
            <person name="Tanasupawat S."/>
        </authorList>
    </citation>
    <scope>NUCLEOTIDE SEQUENCE [LARGE SCALE GENOMIC DNA]</scope>
    <source>
        <strain evidence="4 5">LDG1-06</strain>
    </source>
</reference>
<evidence type="ECO:0000256" key="2">
    <source>
        <dbReference type="ARBA" id="ARBA00022801"/>
    </source>
</evidence>
<evidence type="ECO:0000313" key="4">
    <source>
        <dbReference type="EMBL" id="MBM2619664.1"/>
    </source>
</evidence>
<organism evidence="4 5">
    <name type="scientific">Paractinoplanes ovalisporus</name>
    <dbReference type="NCBI Taxonomy" id="2810368"/>
    <lineage>
        <taxon>Bacteria</taxon>
        <taxon>Bacillati</taxon>
        <taxon>Actinomycetota</taxon>
        <taxon>Actinomycetes</taxon>
        <taxon>Micromonosporales</taxon>
        <taxon>Micromonosporaceae</taxon>
        <taxon>Paractinoplanes</taxon>
    </lineage>
</organism>
<dbReference type="SMART" id="SM00824">
    <property type="entry name" value="PKS_TE"/>
    <property type="match status" value="1"/>
</dbReference>
<dbReference type="PANTHER" id="PTHR11487:SF0">
    <property type="entry name" value="S-ACYL FATTY ACID SYNTHASE THIOESTERASE, MEDIUM CHAIN"/>
    <property type="match status" value="1"/>
</dbReference>
<dbReference type="RefSeq" id="WP_203379648.1">
    <property type="nucleotide sequence ID" value="NZ_JAENHP010000011.1"/>
</dbReference>